<feature type="region of interest" description="Disordered" evidence="1">
    <location>
        <begin position="241"/>
        <end position="260"/>
    </location>
</feature>
<keyword evidence="3" id="KW-1185">Reference proteome</keyword>
<dbReference type="Proteomes" id="UP001159363">
    <property type="component" value="Chromosome 5"/>
</dbReference>
<protein>
    <submittedName>
        <fullName evidence="2">Uncharacterized protein</fullName>
    </submittedName>
</protein>
<reference evidence="2 3" key="1">
    <citation type="submission" date="2023-02" db="EMBL/GenBank/DDBJ databases">
        <title>LHISI_Scaffold_Assembly.</title>
        <authorList>
            <person name="Stuart O.P."/>
            <person name="Cleave R."/>
            <person name="Magrath M.J.L."/>
            <person name="Mikheyev A.S."/>
        </authorList>
    </citation>
    <scope>NUCLEOTIDE SEQUENCE [LARGE SCALE GENOMIC DNA]</scope>
    <source>
        <strain evidence="2">Daus_M_001</strain>
        <tissue evidence="2">Leg muscle</tissue>
    </source>
</reference>
<feature type="compositionally biased region" description="Basic and acidic residues" evidence="1">
    <location>
        <begin position="298"/>
        <end position="307"/>
    </location>
</feature>
<comment type="caution">
    <text evidence="2">The sequence shown here is derived from an EMBL/GenBank/DDBJ whole genome shotgun (WGS) entry which is preliminary data.</text>
</comment>
<evidence type="ECO:0000313" key="3">
    <source>
        <dbReference type="Proteomes" id="UP001159363"/>
    </source>
</evidence>
<gene>
    <name evidence="2" type="ORF">PR048_017068</name>
</gene>
<evidence type="ECO:0000313" key="2">
    <source>
        <dbReference type="EMBL" id="KAJ8880598.1"/>
    </source>
</evidence>
<dbReference type="EMBL" id="JARBHB010000006">
    <property type="protein sequence ID" value="KAJ8880598.1"/>
    <property type="molecule type" value="Genomic_DNA"/>
</dbReference>
<feature type="region of interest" description="Disordered" evidence="1">
    <location>
        <begin position="290"/>
        <end position="311"/>
    </location>
</feature>
<sequence length="328" mass="36484">MQTLRQGHPCCGAHDKWLDNSYTARRNGPDSRWSFVSGNRAGRCHWSGGFLRDLRFPPLFHFGATPYSPHFALISSQDLGGWHCLAGPWCLSEELTPDCLPPGHVTCVFLRLRIGNVIRSYHSPPPPLAPYSTPESGMAVPNFNITAGIQGWGKWEIPEKTRRPAAYSGTIPRSDPPGRGLNPDLGLLALRGRRHWDGVFKAGARQISTLGDVDPADRYPRGCVYVCVCVCVCEATPVRPTHEHMRPRSEGNTNHPASEPMRATPAQLALLAFLVFLRPPRNCTMTVKANRQDSSQLRFREDSEESRNTISKNNAIPKNCIDTIPSLW</sequence>
<name>A0ABQ9H931_9NEOP</name>
<organism evidence="2 3">
    <name type="scientific">Dryococelus australis</name>
    <dbReference type="NCBI Taxonomy" id="614101"/>
    <lineage>
        <taxon>Eukaryota</taxon>
        <taxon>Metazoa</taxon>
        <taxon>Ecdysozoa</taxon>
        <taxon>Arthropoda</taxon>
        <taxon>Hexapoda</taxon>
        <taxon>Insecta</taxon>
        <taxon>Pterygota</taxon>
        <taxon>Neoptera</taxon>
        <taxon>Polyneoptera</taxon>
        <taxon>Phasmatodea</taxon>
        <taxon>Verophasmatodea</taxon>
        <taxon>Anareolatae</taxon>
        <taxon>Phasmatidae</taxon>
        <taxon>Eurycanthinae</taxon>
        <taxon>Dryococelus</taxon>
    </lineage>
</organism>
<accession>A0ABQ9H931</accession>
<evidence type="ECO:0000256" key="1">
    <source>
        <dbReference type="SAM" id="MobiDB-lite"/>
    </source>
</evidence>
<proteinExistence type="predicted"/>